<reference evidence="1" key="1">
    <citation type="submission" date="2018-12" db="EMBL/GenBank/DDBJ databases">
        <title>A novel gene, Maleness-on-the-Y (MoY), determines male sex in the Mediterranean fruit fly and related agricultural fruit fly pests.</title>
        <authorList>
            <person name="Meccariello A."/>
            <person name="Salvemini M."/>
            <person name="Primo P."/>
            <person name="Hall B."/>
            <person name="Koskinioti P."/>
            <person name="Gravina A."/>
            <person name="Gucciardino M.A."/>
            <person name="Forlenza F."/>
            <person name="Gregoriou M.-E."/>
            <person name="Ippolito D."/>
            <person name="Monti S.M."/>
            <person name="Petrella V."/>
            <person name="Perrotta M.M."/>
            <person name="Schmeing S."/>
            <person name="Ruggiero A."/>
            <person name="Scolari F."/>
            <person name="Giordano E."/>
            <person name="Tsoumani K.T."/>
            <person name="Marec F."/>
            <person name="Windbichler N."/>
            <person name="Nagaraju J."/>
            <person name="Arunkumar K.P."/>
            <person name="Bourtzis K."/>
            <person name="Mathiopoulos K.D."/>
            <person name="Ragoussis I."/>
            <person name="Vitagliano L."/>
            <person name="Tu Z."/>
            <person name="Papathanos P.A."/>
            <person name="Robinson M.D."/>
            <person name="Saccone G."/>
        </authorList>
    </citation>
    <scope>NUCLEOTIDE SEQUENCE</scope>
</reference>
<organism evidence="1">
    <name type="scientific">Ceratitis capitata</name>
    <name type="common">Mediterranean fruit fly</name>
    <name type="synonym">Tephritis capitata</name>
    <dbReference type="NCBI Taxonomy" id="7213"/>
    <lineage>
        <taxon>Eukaryota</taxon>
        <taxon>Metazoa</taxon>
        <taxon>Ecdysozoa</taxon>
        <taxon>Arthropoda</taxon>
        <taxon>Hexapoda</taxon>
        <taxon>Insecta</taxon>
        <taxon>Pterygota</taxon>
        <taxon>Neoptera</taxon>
        <taxon>Endopterygota</taxon>
        <taxon>Diptera</taxon>
        <taxon>Brachycera</taxon>
        <taxon>Muscomorpha</taxon>
        <taxon>Tephritoidea</taxon>
        <taxon>Tephritidae</taxon>
        <taxon>Ceratitis</taxon>
        <taxon>Ceratitis</taxon>
    </lineage>
</organism>
<evidence type="ECO:0000313" key="1">
    <source>
        <dbReference type="EMBL" id="QED12494.1"/>
    </source>
</evidence>
<accession>A0A6B7K4I5</accession>
<protein>
    <submittedName>
        <fullName evidence="1">DN6507_c0_g1_i1</fullName>
    </submittedName>
</protein>
<sequence length="14" mass="1775">MQHNYNIYKVSQLH</sequence>
<dbReference type="EMBL" id="MK330833">
    <property type="protein sequence ID" value="QED12494.1"/>
    <property type="molecule type" value="mRNA"/>
</dbReference>
<proteinExistence type="evidence at transcript level"/>
<name>A0A6B7K4I5_CERCA</name>